<dbReference type="PROSITE" id="PS50240">
    <property type="entry name" value="TRYPSIN_DOM"/>
    <property type="match status" value="1"/>
</dbReference>
<evidence type="ECO:0000256" key="3">
    <source>
        <dbReference type="ARBA" id="ARBA00022670"/>
    </source>
</evidence>
<evidence type="ECO:0000256" key="1">
    <source>
        <dbReference type="ARBA" id="ARBA00004613"/>
    </source>
</evidence>
<evidence type="ECO:0000256" key="5">
    <source>
        <dbReference type="ARBA" id="ARBA00022825"/>
    </source>
</evidence>
<dbReference type="Gene3D" id="2.40.10.10">
    <property type="entry name" value="Trypsin-like serine proteases"/>
    <property type="match status" value="1"/>
</dbReference>
<keyword evidence="3" id="KW-0645">Protease</keyword>
<dbReference type="CDD" id="cd00190">
    <property type="entry name" value="Tryp_SPc"/>
    <property type="match status" value="1"/>
</dbReference>
<keyword evidence="6" id="KW-1015">Disulfide bond</keyword>
<dbReference type="InterPro" id="IPR001314">
    <property type="entry name" value="Peptidase_S1A"/>
</dbReference>
<dbReference type="PANTHER" id="PTHR24264">
    <property type="entry name" value="TRYPSIN-RELATED"/>
    <property type="match status" value="1"/>
</dbReference>
<evidence type="ECO:0000313" key="9">
    <source>
        <dbReference type="Proteomes" id="UP001186944"/>
    </source>
</evidence>
<dbReference type="InterPro" id="IPR001254">
    <property type="entry name" value="Trypsin_dom"/>
</dbReference>
<evidence type="ECO:0000256" key="4">
    <source>
        <dbReference type="ARBA" id="ARBA00022801"/>
    </source>
</evidence>
<dbReference type="InterPro" id="IPR033116">
    <property type="entry name" value="TRYPSIN_SER"/>
</dbReference>
<keyword evidence="5" id="KW-0720">Serine protease</keyword>
<comment type="caution">
    <text evidence="8">The sequence shown here is derived from an EMBL/GenBank/DDBJ whole genome shotgun (WGS) entry which is preliminary data.</text>
</comment>
<dbReference type="SMART" id="SM00020">
    <property type="entry name" value="Tryp_SPc"/>
    <property type="match status" value="1"/>
</dbReference>
<evidence type="ECO:0000259" key="7">
    <source>
        <dbReference type="PROSITE" id="PS50240"/>
    </source>
</evidence>
<evidence type="ECO:0000256" key="2">
    <source>
        <dbReference type="ARBA" id="ARBA00022525"/>
    </source>
</evidence>
<keyword evidence="4" id="KW-0378">Hydrolase</keyword>
<name>A0AA88XLW5_PINIB</name>
<comment type="subcellular location">
    <subcellularLocation>
        <location evidence="1">Secreted</location>
    </subcellularLocation>
</comment>
<proteinExistence type="predicted"/>
<sequence>MLEVNGLTIDNGQTGMRIAHFEPSAQHKEYPTPDGFGNDIAIIRLSEEVNHVNAEKINLPTENDIFMGKDCWISGWGKISGSNNDLPDALMKAKINVISNDDCASRWSSVQGATVLDTNICLLNDGDKQSACNGDSGGPLVCKVNDVFVLAGVTSWGVSTCEGSPYPSVYVRVQKYLDWIKNPNE</sequence>
<gene>
    <name evidence="8" type="ORF">FSP39_011474</name>
</gene>
<evidence type="ECO:0000256" key="6">
    <source>
        <dbReference type="ARBA" id="ARBA00023157"/>
    </source>
</evidence>
<dbReference type="InterPro" id="IPR050127">
    <property type="entry name" value="Serine_Proteases_S1"/>
</dbReference>
<keyword evidence="2" id="KW-0964">Secreted</keyword>
<dbReference type="FunFam" id="2.40.10.10:FF:000036">
    <property type="entry name" value="Trypsin beta"/>
    <property type="match status" value="1"/>
</dbReference>
<dbReference type="PROSITE" id="PS00135">
    <property type="entry name" value="TRYPSIN_SER"/>
    <property type="match status" value="1"/>
</dbReference>
<feature type="domain" description="Peptidase S1" evidence="7">
    <location>
        <begin position="27"/>
        <end position="185"/>
    </location>
</feature>
<accession>A0AA88XLW5</accession>
<dbReference type="AlphaFoldDB" id="A0AA88XLW5"/>
<dbReference type="InterPro" id="IPR043504">
    <property type="entry name" value="Peptidase_S1_PA_chymotrypsin"/>
</dbReference>
<dbReference type="GO" id="GO:0004252">
    <property type="term" value="F:serine-type endopeptidase activity"/>
    <property type="evidence" value="ECO:0007669"/>
    <property type="project" value="InterPro"/>
</dbReference>
<reference evidence="8" key="1">
    <citation type="submission" date="2019-08" db="EMBL/GenBank/DDBJ databases">
        <title>The improved chromosome-level genome for the pearl oyster Pinctada fucata martensii using PacBio sequencing and Hi-C.</title>
        <authorList>
            <person name="Zheng Z."/>
        </authorList>
    </citation>
    <scope>NUCLEOTIDE SEQUENCE</scope>
    <source>
        <strain evidence="8">ZZ-2019</strain>
        <tissue evidence="8">Adductor muscle</tissue>
    </source>
</reference>
<dbReference type="Pfam" id="PF00089">
    <property type="entry name" value="Trypsin"/>
    <property type="match status" value="1"/>
</dbReference>
<dbReference type="InterPro" id="IPR009003">
    <property type="entry name" value="Peptidase_S1_PA"/>
</dbReference>
<organism evidence="8 9">
    <name type="scientific">Pinctada imbricata</name>
    <name type="common">Atlantic pearl-oyster</name>
    <name type="synonym">Pinctada martensii</name>
    <dbReference type="NCBI Taxonomy" id="66713"/>
    <lineage>
        <taxon>Eukaryota</taxon>
        <taxon>Metazoa</taxon>
        <taxon>Spiralia</taxon>
        <taxon>Lophotrochozoa</taxon>
        <taxon>Mollusca</taxon>
        <taxon>Bivalvia</taxon>
        <taxon>Autobranchia</taxon>
        <taxon>Pteriomorphia</taxon>
        <taxon>Pterioida</taxon>
        <taxon>Pterioidea</taxon>
        <taxon>Pteriidae</taxon>
        <taxon>Pinctada</taxon>
    </lineage>
</organism>
<keyword evidence="9" id="KW-1185">Reference proteome</keyword>
<dbReference type="SUPFAM" id="SSF50494">
    <property type="entry name" value="Trypsin-like serine proteases"/>
    <property type="match status" value="1"/>
</dbReference>
<dbReference type="GO" id="GO:0006508">
    <property type="term" value="P:proteolysis"/>
    <property type="evidence" value="ECO:0007669"/>
    <property type="project" value="UniProtKB-KW"/>
</dbReference>
<dbReference type="Proteomes" id="UP001186944">
    <property type="component" value="Unassembled WGS sequence"/>
</dbReference>
<dbReference type="GO" id="GO:0005615">
    <property type="term" value="C:extracellular space"/>
    <property type="evidence" value="ECO:0007669"/>
    <property type="project" value="TreeGrafter"/>
</dbReference>
<protein>
    <recommendedName>
        <fullName evidence="7">Peptidase S1 domain-containing protein</fullName>
    </recommendedName>
</protein>
<dbReference type="PANTHER" id="PTHR24264:SF65">
    <property type="entry name" value="SRCR DOMAIN-CONTAINING PROTEIN"/>
    <property type="match status" value="1"/>
</dbReference>
<dbReference type="PRINTS" id="PR00722">
    <property type="entry name" value="CHYMOTRYPSIN"/>
</dbReference>
<dbReference type="EMBL" id="VSWD01000011">
    <property type="protein sequence ID" value="KAK3087850.1"/>
    <property type="molecule type" value="Genomic_DNA"/>
</dbReference>
<evidence type="ECO:0000313" key="8">
    <source>
        <dbReference type="EMBL" id="KAK3087850.1"/>
    </source>
</evidence>